<dbReference type="RefSeq" id="WP_185779388.1">
    <property type="nucleotide sequence ID" value="NZ_JACJUU010000004.1"/>
</dbReference>
<dbReference type="AlphaFoldDB" id="A0A842HQY2"/>
<gene>
    <name evidence="3 4" type="primary">fdhD</name>
    <name evidence="4" type="ORF">GTU67_07005</name>
</gene>
<keyword evidence="1 3" id="KW-0963">Cytoplasm</keyword>
<dbReference type="PANTHER" id="PTHR30592">
    <property type="entry name" value="FORMATE DEHYDROGENASE"/>
    <property type="match status" value="1"/>
</dbReference>
<evidence type="ECO:0000313" key="4">
    <source>
        <dbReference type="EMBL" id="MBC2769661.1"/>
    </source>
</evidence>
<keyword evidence="5" id="KW-1185">Reference proteome</keyword>
<dbReference type="GO" id="GO:0016783">
    <property type="term" value="F:sulfurtransferase activity"/>
    <property type="evidence" value="ECO:0007669"/>
    <property type="project" value="InterPro"/>
</dbReference>
<dbReference type="InterPro" id="IPR003786">
    <property type="entry name" value="FdhD"/>
</dbReference>
<comment type="caution">
    <text evidence="3">Lacks conserved residue(s) required for the propagation of feature annotation.</text>
</comment>
<accession>A0A842HQY2</accession>
<dbReference type="EMBL" id="JACJUU010000004">
    <property type="protein sequence ID" value="MBC2769661.1"/>
    <property type="molecule type" value="Genomic_DNA"/>
</dbReference>
<protein>
    <recommendedName>
        <fullName evidence="3">Sulfur carrier protein FdhD</fullName>
    </recommendedName>
</protein>
<dbReference type="SUPFAM" id="SSF53927">
    <property type="entry name" value="Cytidine deaminase-like"/>
    <property type="match status" value="1"/>
</dbReference>
<dbReference type="GO" id="GO:0006777">
    <property type="term" value="P:Mo-molybdopterin cofactor biosynthetic process"/>
    <property type="evidence" value="ECO:0007669"/>
    <property type="project" value="UniProtKB-UniRule"/>
</dbReference>
<evidence type="ECO:0000256" key="1">
    <source>
        <dbReference type="ARBA" id="ARBA00022490"/>
    </source>
</evidence>
<feature type="active site" description="Cysteine persulfide intermediate" evidence="3">
    <location>
        <position position="129"/>
    </location>
</feature>
<reference evidence="4 5" key="1">
    <citation type="submission" date="2020-08" db="EMBL/GenBank/DDBJ databases">
        <title>Paraeoetvoesia sp. YC-7-48 draft genome sequence.</title>
        <authorList>
            <person name="Yao L."/>
        </authorList>
    </citation>
    <scope>NUCLEOTIDE SEQUENCE [LARGE SCALE GENOMIC DNA]</scope>
    <source>
        <strain evidence="5">YC-7-48</strain>
    </source>
</reference>
<comment type="caution">
    <text evidence="4">The sequence shown here is derived from an EMBL/GenBank/DDBJ whole genome shotgun (WGS) entry which is preliminary data.</text>
</comment>
<comment type="similarity">
    <text evidence="3">Belongs to the FdhD family.</text>
</comment>
<dbReference type="HAMAP" id="MF_00187">
    <property type="entry name" value="FdhD"/>
    <property type="match status" value="1"/>
</dbReference>
<evidence type="ECO:0000256" key="3">
    <source>
        <dbReference type="HAMAP-Rule" id="MF_00187"/>
    </source>
</evidence>
<name>A0A842HQY2_9BURK</name>
<dbReference type="GO" id="GO:0097163">
    <property type="term" value="F:sulfur carrier activity"/>
    <property type="evidence" value="ECO:0007669"/>
    <property type="project" value="UniProtKB-UniRule"/>
</dbReference>
<evidence type="ECO:0000313" key="5">
    <source>
        <dbReference type="Proteomes" id="UP000545386"/>
    </source>
</evidence>
<comment type="function">
    <text evidence="3">Required for formate dehydrogenase (FDH) activity. Acts as a sulfur carrier protein that transfers sulfur from IscS to the molybdenum cofactor prior to its insertion into FDH.</text>
</comment>
<dbReference type="PANTHER" id="PTHR30592:SF1">
    <property type="entry name" value="SULFUR CARRIER PROTEIN FDHD"/>
    <property type="match status" value="1"/>
</dbReference>
<dbReference type="Gene3D" id="3.40.140.10">
    <property type="entry name" value="Cytidine Deaminase, domain 2"/>
    <property type="match status" value="1"/>
</dbReference>
<organism evidence="4 5">
    <name type="scientific">Pusillimonas minor</name>
    <dbReference type="NCBI Taxonomy" id="2697024"/>
    <lineage>
        <taxon>Bacteria</taxon>
        <taxon>Pseudomonadati</taxon>
        <taxon>Pseudomonadota</taxon>
        <taxon>Betaproteobacteria</taxon>
        <taxon>Burkholderiales</taxon>
        <taxon>Alcaligenaceae</taxon>
        <taxon>Pusillimonas</taxon>
    </lineage>
</organism>
<dbReference type="Gene3D" id="3.10.20.10">
    <property type="match status" value="1"/>
</dbReference>
<dbReference type="NCBIfam" id="TIGR00129">
    <property type="entry name" value="fdhD_narQ"/>
    <property type="match status" value="1"/>
</dbReference>
<proteinExistence type="inferred from homology"/>
<keyword evidence="4" id="KW-0808">Transferase</keyword>
<sequence length="291" mass="30498">MTQPASTPAPTFTGAPTPATGGGVSSAVWRYCAGTAGLQPDTDILAEETAIALEYNGISHATVLATPLNLEDLAYGFSLTEGIIRRPADIYDIETHEQDNGIVVQVTIASACINDLKQRRRSLAGRTGCGLCGLESLSDVERKLPALPGRAARINPNAVLAAAGRLRDSQPVHAQTGATHAAAWADMQGQLLSVREDVGRHNAFDKLIGHLARQGQDTTEGFAVISSRASFEMVQKAAAAGIGAVVAVSAPTHYAAQMAHNLNVLLVGFTRQNAFTAYAHPEYLSSEGSPS</sequence>
<dbReference type="PIRSF" id="PIRSF015626">
    <property type="entry name" value="FdhD"/>
    <property type="match status" value="1"/>
</dbReference>
<dbReference type="GO" id="GO:0005737">
    <property type="term" value="C:cytoplasm"/>
    <property type="evidence" value="ECO:0007669"/>
    <property type="project" value="UniProtKB-SubCell"/>
</dbReference>
<dbReference type="Proteomes" id="UP000545386">
    <property type="component" value="Unassembled WGS sequence"/>
</dbReference>
<dbReference type="InterPro" id="IPR016193">
    <property type="entry name" value="Cytidine_deaminase-like"/>
</dbReference>
<keyword evidence="2 3" id="KW-0501">Molybdenum cofactor biosynthesis</keyword>
<comment type="subcellular location">
    <subcellularLocation>
        <location evidence="3">Cytoplasm</location>
    </subcellularLocation>
</comment>
<dbReference type="Pfam" id="PF02634">
    <property type="entry name" value="FdhD-NarQ"/>
    <property type="match status" value="1"/>
</dbReference>
<evidence type="ECO:0000256" key="2">
    <source>
        <dbReference type="ARBA" id="ARBA00023150"/>
    </source>
</evidence>